<evidence type="ECO:0000256" key="1">
    <source>
        <dbReference type="SAM" id="MobiDB-lite"/>
    </source>
</evidence>
<dbReference type="AlphaFoldDB" id="Q17CF4"/>
<keyword evidence="2" id="KW-0812">Transmembrane</keyword>
<feature type="region of interest" description="Disordered" evidence="1">
    <location>
        <begin position="398"/>
        <end position="427"/>
    </location>
</feature>
<feature type="region of interest" description="Disordered" evidence="1">
    <location>
        <begin position="244"/>
        <end position="364"/>
    </location>
</feature>
<dbReference type="Proteomes" id="UP000682892">
    <property type="component" value="Unassembled WGS sequence"/>
</dbReference>
<reference evidence="3" key="2">
    <citation type="journal article" date="2007" name="Science">
        <title>Genome sequence of Aedes aegypti, a major arbovirus vector.</title>
        <authorList>
            <person name="Nene V."/>
            <person name="Wortman J.R."/>
            <person name="Lawson D."/>
            <person name="Haas B."/>
            <person name="Kodira C."/>
            <person name="Tu Z.J."/>
            <person name="Loftus B."/>
            <person name="Xi Z."/>
            <person name="Megy K."/>
            <person name="Grabherr M."/>
            <person name="Ren Q."/>
            <person name="Zdobnov E.M."/>
            <person name="Lobo N.F."/>
            <person name="Campbell K.S."/>
            <person name="Brown S.E."/>
            <person name="Bonaldo M.F."/>
            <person name="Zhu J."/>
            <person name="Sinkins S.P."/>
            <person name="Hogenkamp D.G."/>
            <person name="Amedeo P."/>
            <person name="Arensburger P."/>
            <person name="Atkinson P.W."/>
            <person name="Bidwell S."/>
            <person name="Biedler J."/>
            <person name="Birney E."/>
            <person name="Bruggner R.V."/>
            <person name="Costas J."/>
            <person name="Coy M.R."/>
            <person name="Crabtree J."/>
            <person name="Crawford M."/>
            <person name="Debruyn B."/>
            <person name="Decaprio D."/>
            <person name="Eiglmeier K."/>
            <person name="Eisenstadt E."/>
            <person name="El-Dorry H."/>
            <person name="Gelbart W.M."/>
            <person name="Gomes S.L."/>
            <person name="Hammond M."/>
            <person name="Hannick L.I."/>
            <person name="Hogan J.R."/>
            <person name="Holmes M.H."/>
            <person name="Jaffe D."/>
            <person name="Johnston J.S."/>
            <person name="Kennedy R.C."/>
            <person name="Koo H."/>
            <person name="Kravitz S."/>
            <person name="Kriventseva E.V."/>
            <person name="Kulp D."/>
            <person name="Labutti K."/>
            <person name="Lee E."/>
            <person name="Li S."/>
            <person name="Lovin D.D."/>
            <person name="Mao C."/>
            <person name="Mauceli E."/>
            <person name="Menck C.F."/>
            <person name="Miller J.R."/>
            <person name="Montgomery P."/>
            <person name="Mori A."/>
            <person name="Nascimento A.L."/>
            <person name="Naveira H.F."/>
            <person name="Nusbaum C."/>
            <person name="O'leary S."/>
            <person name="Orvis J."/>
            <person name="Pertea M."/>
            <person name="Quesneville H."/>
            <person name="Reidenbach K.R."/>
            <person name="Rogers Y.H."/>
            <person name="Roth C.W."/>
            <person name="Schneider J.R."/>
            <person name="Schatz M."/>
            <person name="Shumway M."/>
            <person name="Stanke M."/>
            <person name="Stinson E.O."/>
            <person name="Tubio J.M."/>
            <person name="Vanzee J.P."/>
            <person name="Verjovski-Almeida S."/>
            <person name="Werner D."/>
            <person name="White O."/>
            <person name="Wyder S."/>
            <person name="Zeng Q."/>
            <person name="Zhao Q."/>
            <person name="Zhao Y."/>
            <person name="Hill C.A."/>
            <person name="Raikhel A.S."/>
            <person name="Soares M.B."/>
            <person name="Knudson D.L."/>
            <person name="Lee N.H."/>
            <person name="Galagan J."/>
            <person name="Salzberg S.L."/>
            <person name="Paulsen I.T."/>
            <person name="Dimopoulos G."/>
            <person name="Collins F.H."/>
            <person name="Birren B."/>
            <person name="Fraser-Liggett C.M."/>
            <person name="Severson D.W."/>
        </authorList>
    </citation>
    <scope>NUCLEOTIDE SEQUENCE [LARGE SCALE GENOMIC DNA]</scope>
    <source>
        <strain evidence="3">Liverpool</strain>
    </source>
</reference>
<name>Q17CF4_AEDAE</name>
<dbReference type="EMBL" id="CH477309">
    <property type="protein sequence ID" value="EAT43997.1"/>
    <property type="molecule type" value="Genomic_DNA"/>
</dbReference>
<gene>
    <name evidence="3" type="ORF">AaeL_AAEL004583</name>
</gene>
<dbReference type="VEuPathDB" id="VectorBase:AAEL004583"/>
<feature type="transmembrane region" description="Helical" evidence="2">
    <location>
        <begin position="99"/>
        <end position="120"/>
    </location>
</feature>
<dbReference type="eggNOG" id="ENOG502STIF">
    <property type="taxonomic scope" value="Eukaryota"/>
</dbReference>
<protein>
    <submittedName>
        <fullName evidence="3">AAEL004583-PA</fullName>
    </submittedName>
</protein>
<proteinExistence type="predicted"/>
<dbReference type="STRING" id="7159.Q17CF4"/>
<dbReference type="PhylomeDB" id="Q17CF4"/>
<evidence type="ECO:0000313" key="3">
    <source>
        <dbReference type="EMBL" id="EAT43997.1"/>
    </source>
</evidence>
<reference evidence="3" key="1">
    <citation type="submission" date="2005-10" db="EMBL/GenBank/DDBJ databases">
        <authorList>
            <person name="Loftus B.J."/>
            <person name="Nene V.M."/>
            <person name="Hannick L.I."/>
            <person name="Bidwell S."/>
            <person name="Haas B."/>
            <person name="Amedeo P."/>
            <person name="Orvis J."/>
            <person name="Wortman J.R."/>
            <person name="White O.R."/>
            <person name="Salzberg S."/>
            <person name="Shumway M."/>
            <person name="Koo H."/>
            <person name="Zhao Y."/>
            <person name="Holmes M."/>
            <person name="Miller J."/>
            <person name="Schatz M."/>
            <person name="Pop M."/>
            <person name="Pai G."/>
            <person name="Utterback T."/>
            <person name="Rogers Y.-H."/>
            <person name="Kravitz S."/>
            <person name="Fraser C.M."/>
        </authorList>
    </citation>
    <scope>NUCLEOTIDE SEQUENCE</scope>
    <source>
        <strain evidence="3">Liverpool</strain>
    </source>
</reference>
<evidence type="ECO:0000256" key="2">
    <source>
        <dbReference type="SAM" id="Phobius"/>
    </source>
</evidence>
<feature type="compositionally biased region" description="Low complexity" evidence="1">
    <location>
        <begin position="415"/>
        <end position="427"/>
    </location>
</feature>
<organism evidence="3 4">
    <name type="scientific">Aedes aegypti</name>
    <name type="common">Yellowfever mosquito</name>
    <name type="synonym">Culex aegypti</name>
    <dbReference type="NCBI Taxonomy" id="7159"/>
    <lineage>
        <taxon>Eukaryota</taxon>
        <taxon>Metazoa</taxon>
        <taxon>Ecdysozoa</taxon>
        <taxon>Arthropoda</taxon>
        <taxon>Hexapoda</taxon>
        <taxon>Insecta</taxon>
        <taxon>Pterygota</taxon>
        <taxon>Neoptera</taxon>
        <taxon>Endopterygota</taxon>
        <taxon>Diptera</taxon>
        <taxon>Nematocera</taxon>
        <taxon>Culicoidea</taxon>
        <taxon>Culicidae</taxon>
        <taxon>Culicinae</taxon>
        <taxon>Aedini</taxon>
        <taxon>Aedes</taxon>
        <taxon>Stegomyia</taxon>
    </lineage>
</organism>
<accession>Q17CF4</accession>
<feature type="compositionally biased region" description="Polar residues" evidence="1">
    <location>
        <begin position="288"/>
        <end position="305"/>
    </location>
</feature>
<feature type="compositionally biased region" description="Polar residues" evidence="1">
    <location>
        <begin position="189"/>
        <end position="203"/>
    </location>
</feature>
<reference evidence="3" key="3">
    <citation type="submission" date="2012-09" db="EMBL/GenBank/DDBJ databases">
        <authorList>
            <consortium name="VectorBase"/>
        </authorList>
    </citation>
    <scope>NUCLEOTIDE SEQUENCE</scope>
    <source>
        <strain evidence="3">Liverpool</strain>
    </source>
</reference>
<keyword evidence="2" id="KW-0472">Membrane</keyword>
<dbReference type="PaxDb" id="7159-AAEL004583-PD"/>
<evidence type="ECO:0000313" key="4">
    <source>
        <dbReference type="Proteomes" id="UP000682892"/>
    </source>
</evidence>
<keyword evidence="2" id="KW-1133">Transmembrane helix</keyword>
<feature type="region of interest" description="Disordered" evidence="1">
    <location>
        <begin position="185"/>
        <end position="207"/>
    </location>
</feature>
<feature type="compositionally biased region" description="Polar residues" evidence="1">
    <location>
        <begin position="255"/>
        <end position="269"/>
    </location>
</feature>
<sequence length="427" mass="47259">MDVCRVNIFIQVNNDTMKPLEEYMLFTKSEVASIQVINPQGVRSAQCKQFDIVPKLPLSEPALNMSSGSDKNWVVEAPSRIPYEAIHQDPSDEEDKTQVVFITLTAVFVVIVVCCLIEVYRSDREYKKRQERKTDEDIILSKEQAAAKMHYEAATGPNAGKGYNYKAIPLDEKKENGAAKPLVGILKNGSVTPPINGDANGQKTPDEKDMQLLTGIRDSQLMDHEPLWESLAAEEAEALIKEIPNGTEDSRPNSRHGSSPQLANGSNGVNAHHPSDRDTDSDNELTDTSEALETRSATVDTVDSQVKSDEPSQYKYQHNIADQTILEVDEPTSDSSEEREVVDPVVGNPPENGEAVVDRQPGEPRVPDNVVMRVKYRKLPPVFLDADKRQFGNPISYLGGPRLDNRNSVRSSRGDSLTSLDSLMSLD</sequence>